<evidence type="ECO:0000256" key="4">
    <source>
        <dbReference type="ARBA" id="ARBA00022723"/>
    </source>
</evidence>
<evidence type="ECO:0000256" key="2">
    <source>
        <dbReference type="ARBA" id="ARBA00007261"/>
    </source>
</evidence>
<evidence type="ECO:0000313" key="12">
    <source>
        <dbReference type="EMBL" id="PUZ22765.1"/>
    </source>
</evidence>
<keyword evidence="5" id="KW-0378">Hydrolase</keyword>
<dbReference type="Pfam" id="PF05193">
    <property type="entry name" value="Peptidase_M16_C"/>
    <property type="match status" value="2"/>
</dbReference>
<keyword evidence="9" id="KW-0732">Signal</keyword>
<feature type="chain" id="PRO_5015489254" evidence="9">
    <location>
        <begin position="24"/>
        <end position="930"/>
    </location>
</feature>
<dbReference type="SUPFAM" id="SSF63411">
    <property type="entry name" value="LuxS/MPP-like metallohydrolase"/>
    <property type="match status" value="4"/>
</dbReference>
<dbReference type="InterPro" id="IPR011249">
    <property type="entry name" value="Metalloenz_LuxS/M16"/>
</dbReference>
<proteinExistence type="inferred from homology"/>
<comment type="cofactor">
    <cofactor evidence="1">
        <name>Zn(2+)</name>
        <dbReference type="ChEBI" id="CHEBI:29105"/>
    </cofactor>
</comment>
<dbReference type="Pfam" id="PF00675">
    <property type="entry name" value="Peptidase_M16"/>
    <property type="match status" value="1"/>
</dbReference>
<keyword evidence="3" id="KW-0645">Protease</keyword>
<evidence type="ECO:0000256" key="9">
    <source>
        <dbReference type="SAM" id="SignalP"/>
    </source>
</evidence>
<feature type="domain" description="Peptidase M16 N-terminal" evidence="10">
    <location>
        <begin position="47"/>
        <end position="161"/>
    </location>
</feature>
<evidence type="ECO:0000256" key="3">
    <source>
        <dbReference type="ARBA" id="ARBA00022670"/>
    </source>
</evidence>
<dbReference type="PANTHER" id="PTHR43690">
    <property type="entry name" value="NARDILYSIN"/>
    <property type="match status" value="1"/>
</dbReference>
<dbReference type="GO" id="GO:0004222">
    <property type="term" value="F:metalloendopeptidase activity"/>
    <property type="evidence" value="ECO:0007669"/>
    <property type="project" value="InterPro"/>
</dbReference>
<accession>A0A2T7BCG5</accession>
<feature type="domain" description="Peptidase M16 C-terminal" evidence="11">
    <location>
        <begin position="679"/>
        <end position="858"/>
    </location>
</feature>
<evidence type="ECO:0000256" key="8">
    <source>
        <dbReference type="RuleBase" id="RU004447"/>
    </source>
</evidence>
<dbReference type="GO" id="GO:0006508">
    <property type="term" value="P:proteolysis"/>
    <property type="evidence" value="ECO:0007669"/>
    <property type="project" value="UniProtKB-KW"/>
</dbReference>
<dbReference type="Proteomes" id="UP000244450">
    <property type="component" value="Unassembled WGS sequence"/>
</dbReference>
<dbReference type="AlphaFoldDB" id="A0A2T7BCG5"/>
<dbReference type="EMBL" id="QCYK01000003">
    <property type="protein sequence ID" value="PUZ22765.1"/>
    <property type="molecule type" value="Genomic_DNA"/>
</dbReference>
<dbReference type="RefSeq" id="WP_108688510.1">
    <property type="nucleotide sequence ID" value="NZ_QCYK01000003.1"/>
</dbReference>
<dbReference type="InterPro" id="IPR007863">
    <property type="entry name" value="Peptidase_M16_C"/>
</dbReference>
<sequence>MLFRTLSLPVVALGLCCALRGQAQEIPADTALHTGRLPNGFTYYIRRNTQPQQRAELYLVNKIGSILENEDQRGLAHFMEHMNFNGSTHFPKNELVNYLQKAGVRFGADLNAYTSFDETVYQLPVPAGMLPDGLRILRDWAQEATMDSLEIEKERGIVLEEERLGKGAKDRMSRQYYPVLLNHSRYADRIPIGLDTVLKHFKPAVIRQFHHDWYRPDLQALIVVGDIDPVKTEAMVRAQFSDLENPKPERPRPAYAVALTGRSQFLAVTDAEASEAAIELLFKQKADPMVTAADYLCFVQRQLLLQMLSSRRYATISRAQQPAYANMNAGLQPFLGGLSLFFFDVTLKPGQYEQGFTQAWQILENVRRYGFTAGELARAKTSYLRTLETALQEQDKTPSINFVKEYQQLFLHQEAAPGIRWEQAFTASHINGITLADINALLQHYLDNKNLDIILSAPEAVKAQLPGEATVRGWMQAVRTQPLTPFREDSLQRPLMTTKPLPGHITDRSYVASLQLTRLTLSNGVTVILKPTDFKNNEIRFSGVSSGGTSLYDDNDFDAAAAAAGLVSRFGLAGLNPIQLNQALTGKVVNVSANIQPRSQTLSGVTTPADLETALQLAYLQFTQPGRDSTLFASTISSAKAMVTNRLADPTNVFSDTIAQVMGNYSYRSGPPTPEKLDKITLQRAYDIYRERFSDAAGFTFVFVGNFNTDSIAPLIAQYLGALPATYKKEQARDLGIHIPTGQWIKKVYKGLENKALVRIVYSGDYPYSQLHNLQLKALGDILQIRLTEDLREAEGEVYSPAVQVQYNKLPKSRYAMVVSFGCAPGNVDHLVERVGQLMQEMSANGPSQENVDKFKAAYSKNLELVLKDNNFWLGYLSGQYENQEDPQQVLQLQQQADSLDVTSLTEAADLFYSDKNRIIFALLPETSKH</sequence>
<comment type="similarity">
    <text evidence="2 8">Belongs to the peptidase M16 family.</text>
</comment>
<dbReference type="Gene3D" id="3.30.830.10">
    <property type="entry name" value="Metalloenzyme, LuxS/M16 peptidase-like"/>
    <property type="match status" value="4"/>
</dbReference>
<dbReference type="InterPro" id="IPR001431">
    <property type="entry name" value="Pept_M16_Zn_BS"/>
</dbReference>
<evidence type="ECO:0000256" key="6">
    <source>
        <dbReference type="ARBA" id="ARBA00022833"/>
    </source>
</evidence>
<dbReference type="InterPro" id="IPR050626">
    <property type="entry name" value="Peptidase_M16"/>
</dbReference>
<keyword evidence="7" id="KW-0482">Metalloprotease</keyword>
<gene>
    <name evidence="12" type="ORF">DCC81_20270</name>
</gene>
<protein>
    <submittedName>
        <fullName evidence="12">Peptidase M16</fullName>
    </submittedName>
</protein>
<keyword evidence="4" id="KW-0479">Metal-binding</keyword>
<keyword evidence="6" id="KW-0862">Zinc</keyword>
<evidence type="ECO:0000313" key="13">
    <source>
        <dbReference type="Proteomes" id="UP000244450"/>
    </source>
</evidence>
<dbReference type="PANTHER" id="PTHR43690:SF34">
    <property type="entry name" value="ZINC PROTEASE PQQL-LIKE"/>
    <property type="match status" value="1"/>
</dbReference>
<name>A0A2T7BCG5_9BACT</name>
<evidence type="ECO:0000256" key="1">
    <source>
        <dbReference type="ARBA" id="ARBA00001947"/>
    </source>
</evidence>
<organism evidence="12 13">
    <name type="scientific">Chitinophaga parva</name>
    <dbReference type="NCBI Taxonomy" id="2169414"/>
    <lineage>
        <taxon>Bacteria</taxon>
        <taxon>Pseudomonadati</taxon>
        <taxon>Bacteroidota</taxon>
        <taxon>Chitinophagia</taxon>
        <taxon>Chitinophagales</taxon>
        <taxon>Chitinophagaceae</taxon>
        <taxon>Chitinophaga</taxon>
    </lineage>
</organism>
<dbReference type="PROSITE" id="PS00143">
    <property type="entry name" value="INSULINASE"/>
    <property type="match status" value="1"/>
</dbReference>
<keyword evidence="13" id="KW-1185">Reference proteome</keyword>
<feature type="domain" description="Peptidase M16 C-terminal" evidence="11">
    <location>
        <begin position="203"/>
        <end position="382"/>
    </location>
</feature>
<evidence type="ECO:0000256" key="7">
    <source>
        <dbReference type="ARBA" id="ARBA00023049"/>
    </source>
</evidence>
<comment type="caution">
    <text evidence="12">The sequence shown here is derived from an EMBL/GenBank/DDBJ whole genome shotgun (WGS) entry which is preliminary data.</text>
</comment>
<evidence type="ECO:0000259" key="11">
    <source>
        <dbReference type="Pfam" id="PF05193"/>
    </source>
</evidence>
<reference evidence="12 13" key="1">
    <citation type="submission" date="2018-04" db="EMBL/GenBank/DDBJ databases">
        <title>Chitinophaga fuyangensis sp. nov., isolated from soil in a chemical factory.</title>
        <authorList>
            <person name="Chen K."/>
        </authorList>
    </citation>
    <scope>NUCLEOTIDE SEQUENCE [LARGE SCALE GENOMIC DNA]</scope>
    <source>
        <strain evidence="12 13">LY-1</strain>
    </source>
</reference>
<evidence type="ECO:0000259" key="10">
    <source>
        <dbReference type="Pfam" id="PF00675"/>
    </source>
</evidence>
<feature type="signal peptide" evidence="9">
    <location>
        <begin position="1"/>
        <end position="23"/>
    </location>
</feature>
<dbReference type="OrthoDB" id="9811314at2"/>
<dbReference type="GO" id="GO:0046872">
    <property type="term" value="F:metal ion binding"/>
    <property type="evidence" value="ECO:0007669"/>
    <property type="project" value="UniProtKB-KW"/>
</dbReference>
<evidence type="ECO:0000256" key="5">
    <source>
        <dbReference type="ARBA" id="ARBA00022801"/>
    </source>
</evidence>
<dbReference type="InterPro" id="IPR011765">
    <property type="entry name" value="Pept_M16_N"/>
</dbReference>